<dbReference type="EMBL" id="SNRY01005586">
    <property type="protein sequence ID" value="KAA6314585.1"/>
    <property type="molecule type" value="Genomic_DNA"/>
</dbReference>
<dbReference type="AlphaFoldDB" id="A0A5J4PYG7"/>
<accession>A0A5J4PYG7</accession>
<comment type="caution">
    <text evidence="1">The sequence shown here is derived from an EMBL/GenBank/DDBJ whole genome shotgun (WGS) entry which is preliminary data.</text>
</comment>
<organism evidence="1">
    <name type="scientific">termite gut metagenome</name>
    <dbReference type="NCBI Taxonomy" id="433724"/>
    <lineage>
        <taxon>unclassified sequences</taxon>
        <taxon>metagenomes</taxon>
        <taxon>organismal metagenomes</taxon>
    </lineage>
</organism>
<evidence type="ECO:0000313" key="1">
    <source>
        <dbReference type="EMBL" id="KAA6314585.1"/>
    </source>
</evidence>
<gene>
    <name evidence="1" type="ORF">EZS27_034822</name>
</gene>
<sequence length="212" mass="25560">MEKLRKLLDLREVDVKNINQRFKEIANLLFQEYHIQKGENIKYDFLEIEFYYYTAGHEDIITYPRNEKSGRWFFHCSGVDITFESKCEDIKCDCKTRQPNGDHFGGILIRSLLKNEKERITGPQKCTWSLFDAFDAFELKQDDLPLIVKNETNNTIPIPTSRFIPIEEDKVRQRFGSNFDDFYKYYEKTYRYYIEHPAWTDIKKSEYIARPW</sequence>
<proteinExistence type="predicted"/>
<reference evidence="1" key="1">
    <citation type="submission" date="2019-03" db="EMBL/GenBank/DDBJ databases">
        <title>Single cell metagenomics reveals metabolic interactions within the superorganism composed of flagellate Streblomastix strix and complex community of Bacteroidetes bacteria on its surface.</title>
        <authorList>
            <person name="Treitli S.C."/>
            <person name="Kolisko M."/>
            <person name="Husnik F."/>
            <person name="Keeling P."/>
            <person name="Hampl V."/>
        </authorList>
    </citation>
    <scope>NUCLEOTIDE SEQUENCE</scope>
    <source>
        <strain evidence="1">STM</strain>
    </source>
</reference>
<protein>
    <submittedName>
        <fullName evidence="1">Uncharacterized protein</fullName>
    </submittedName>
</protein>
<name>A0A5J4PYG7_9ZZZZ</name>